<dbReference type="AlphaFoldDB" id="A0A8S1K9F4"/>
<protein>
    <submittedName>
        <fullName evidence="2">Uncharacterized protein</fullName>
    </submittedName>
</protein>
<organism evidence="2 3">
    <name type="scientific">Paramecium sonneborni</name>
    <dbReference type="NCBI Taxonomy" id="65129"/>
    <lineage>
        <taxon>Eukaryota</taxon>
        <taxon>Sar</taxon>
        <taxon>Alveolata</taxon>
        <taxon>Ciliophora</taxon>
        <taxon>Intramacronucleata</taxon>
        <taxon>Oligohymenophorea</taxon>
        <taxon>Peniculida</taxon>
        <taxon>Parameciidae</taxon>
        <taxon>Paramecium</taxon>
    </lineage>
</organism>
<feature type="compositionally biased region" description="Low complexity" evidence="1">
    <location>
        <begin position="164"/>
        <end position="178"/>
    </location>
</feature>
<feature type="region of interest" description="Disordered" evidence="1">
    <location>
        <begin position="164"/>
        <end position="187"/>
    </location>
</feature>
<dbReference type="OrthoDB" id="299924at2759"/>
<dbReference type="EMBL" id="CAJJDN010000005">
    <property type="protein sequence ID" value="CAD8051203.1"/>
    <property type="molecule type" value="Genomic_DNA"/>
</dbReference>
<evidence type="ECO:0000313" key="3">
    <source>
        <dbReference type="Proteomes" id="UP000692954"/>
    </source>
</evidence>
<comment type="caution">
    <text evidence="2">The sequence shown here is derived from an EMBL/GenBank/DDBJ whole genome shotgun (WGS) entry which is preliminary data.</text>
</comment>
<evidence type="ECO:0000313" key="2">
    <source>
        <dbReference type="EMBL" id="CAD8051203.1"/>
    </source>
</evidence>
<proteinExistence type="predicted"/>
<accession>A0A8S1K9F4</accession>
<keyword evidence="3" id="KW-1185">Reference proteome</keyword>
<dbReference type="Proteomes" id="UP000692954">
    <property type="component" value="Unassembled WGS sequence"/>
</dbReference>
<reference evidence="2" key="1">
    <citation type="submission" date="2021-01" db="EMBL/GenBank/DDBJ databases">
        <authorList>
            <consortium name="Genoscope - CEA"/>
            <person name="William W."/>
        </authorList>
    </citation>
    <scope>NUCLEOTIDE SEQUENCE</scope>
</reference>
<name>A0A8S1K9F4_9CILI</name>
<gene>
    <name evidence="2" type="ORF">PSON_ATCC_30995.1.T0050435</name>
</gene>
<evidence type="ECO:0000256" key="1">
    <source>
        <dbReference type="SAM" id="MobiDB-lite"/>
    </source>
</evidence>
<sequence length="327" mass="38732">MKNKKQGQHLSDESGITFFEAFQKAIFKFEVENLNQYTKQDSDRFTIYEDLKLILELSKVNQIEPQHFQRISFILKRSKSILRKRYQEYLKNINQEDLQTIFAFLQQFGAQGYLIFGLDNGIQRLSDIEPIKQNESPIKTPIQTPIKQITKQVAFGSGINELQNSQQQQQQKQQQQNQVEPESQKKVKLNSKFQLSANSKYEISNRKTTAFRQDQVVVLDAEQRQECEELKFTLKKLSETLRISYQELCQRMYQCSGDLNTLLDVYLNHQENLLWTKEADECLKAYLVEENQFEKQKLRVILHGEEQIQKRKEWLYGKCEQIVKIKN</sequence>